<protein>
    <recommendedName>
        <fullName evidence="10">Elicitin</fullName>
    </recommendedName>
</protein>
<keyword evidence="5" id="KW-1015">Disulfide bond</keyword>
<evidence type="ECO:0008006" key="10">
    <source>
        <dbReference type="Google" id="ProtNLM"/>
    </source>
</evidence>
<evidence type="ECO:0000313" key="8">
    <source>
        <dbReference type="EMBL" id="CAI5733632.1"/>
    </source>
</evidence>
<feature type="chain" id="PRO_5043639758" description="Elicitin" evidence="7">
    <location>
        <begin position="19"/>
        <end position="252"/>
    </location>
</feature>
<feature type="compositionally biased region" description="Low complexity" evidence="6">
    <location>
        <begin position="117"/>
        <end position="132"/>
    </location>
</feature>
<dbReference type="SMART" id="SM01187">
    <property type="entry name" value="Elicitin"/>
    <property type="match status" value="1"/>
</dbReference>
<evidence type="ECO:0000256" key="3">
    <source>
        <dbReference type="ARBA" id="ARBA00022525"/>
    </source>
</evidence>
<evidence type="ECO:0000256" key="4">
    <source>
        <dbReference type="ARBA" id="ARBA00022978"/>
    </source>
</evidence>
<evidence type="ECO:0000256" key="5">
    <source>
        <dbReference type="ARBA" id="ARBA00023157"/>
    </source>
</evidence>
<keyword evidence="7" id="KW-0732">Signal</keyword>
<keyword evidence="4" id="KW-0928">Hypersensitive response elicitation</keyword>
<evidence type="ECO:0000313" key="9">
    <source>
        <dbReference type="Proteomes" id="UP001162029"/>
    </source>
</evidence>
<comment type="similarity">
    <text evidence="2">Belongs to the elicitin family.</text>
</comment>
<sequence>MKFAAIVSAAALAAVTNANMCDVSTLQKLLLSPDTKLCTTKSGYMVTSLKTPTNIQRDVMCSNTACQSILSQIKTLAPKECTLGTFSLYADLIDPVADHCNNGDSPAGSMATPIVTVESNNTTSKTTTSNVTGSESESASKTPTTSNVMGSESASKTPTTSSDHVYTFTPTTTDDTTVEQTTSLSDATDDTTVEQSASSSDPLDDTRTKQTTTPPSKNLDDTSAETTSGATSVSMAAVSAGVFVVTVATTIL</sequence>
<dbReference type="EMBL" id="CANTFM010001010">
    <property type="protein sequence ID" value="CAI5733632.1"/>
    <property type="molecule type" value="Genomic_DNA"/>
</dbReference>
<gene>
    <name evidence="8" type="ORF">PDE001_LOCUS5462</name>
</gene>
<dbReference type="GO" id="GO:0005576">
    <property type="term" value="C:extracellular region"/>
    <property type="evidence" value="ECO:0007669"/>
    <property type="project" value="UniProtKB-SubCell"/>
</dbReference>
<evidence type="ECO:0000256" key="7">
    <source>
        <dbReference type="SAM" id="SignalP"/>
    </source>
</evidence>
<accession>A0AAV0UAG7</accession>
<dbReference type="Proteomes" id="UP001162029">
    <property type="component" value="Unassembled WGS sequence"/>
</dbReference>
<evidence type="ECO:0000256" key="1">
    <source>
        <dbReference type="ARBA" id="ARBA00004613"/>
    </source>
</evidence>
<feature type="region of interest" description="Disordered" evidence="6">
    <location>
        <begin position="117"/>
        <end position="226"/>
    </location>
</feature>
<reference evidence="8" key="1">
    <citation type="submission" date="2022-12" db="EMBL/GenBank/DDBJ databases">
        <authorList>
            <person name="Webb A."/>
        </authorList>
    </citation>
    <scope>NUCLEOTIDE SEQUENCE</scope>
    <source>
        <strain evidence="8">Pd1</strain>
    </source>
</reference>
<feature type="compositionally biased region" description="Low complexity" evidence="6">
    <location>
        <begin position="167"/>
        <end position="186"/>
    </location>
</feature>
<dbReference type="InterPro" id="IPR036470">
    <property type="entry name" value="Elicitin_sf"/>
</dbReference>
<comment type="caution">
    <text evidence="8">The sequence shown here is derived from an EMBL/GenBank/DDBJ whole genome shotgun (WGS) entry which is preliminary data.</text>
</comment>
<dbReference type="AlphaFoldDB" id="A0AAV0UAG7"/>
<organism evidence="8 9">
    <name type="scientific">Peronospora destructor</name>
    <dbReference type="NCBI Taxonomy" id="86335"/>
    <lineage>
        <taxon>Eukaryota</taxon>
        <taxon>Sar</taxon>
        <taxon>Stramenopiles</taxon>
        <taxon>Oomycota</taxon>
        <taxon>Peronosporomycetes</taxon>
        <taxon>Peronosporales</taxon>
        <taxon>Peronosporaceae</taxon>
        <taxon>Peronospora</taxon>
    </lineage>
</organism>
<name>A0AAV0UAG7_9STRA</name>
<proteinExistence type="inferred from homology"/>
<dbReference type="Pfam" id="PF00964">
    <property type="entry name" value="Elicitin"/>
    <property type="match status" value="1"/>
</dbReference>
<feature type="signal peptide" evidence="7">
    <location>
        <begin position="1"/>
        <end position="18"/>
    </location>
</feature>
<evidence type="ECO:0000256" key="6">
    <source>
        <dbReference type="SAM" id="MobiDB-lite"/>
    </source>
</evidence>
<dbReference type="InterPro" id="IPR002200">
    <property type="entry name" value="Elicitin"/>
</dbReference>
<dbReference type="Gene3D" id="1.10.239.10">
    <property type="entry name" value="Elicitin domain"/>
    <property type="match status" value="1"/>
</dbReference>
<comment type="subcellular location">
    <subcellularLocation>
        <location evidence="1">Secreted</location>
    </subcellularLocation>
</comment>
<feature type="compositionally biased region" description="Polar residues" evidence="6">
    <location>
        <begin position="133"/>
        <end position="164"/>
    </location>
</feature>
<keyword evidence="3" id="KW-0964">Secreted</keyword>
<keyword evidence="9" id="KW-1185">Reference proteome</keyword>
<evidence type="ECO:0000256" key="2">
    <source>
        <dbReference type="ARBA" id="ARBA00009544"/>
    </source>
</evidence>
<dbReference type="GO" id="GO:0052040">
    <property type="term" value="P:symbiont-mediated perturbation of host programmed cell death"/>
    <property type="evidence" value="ECO:0007669"/>
    <property type="project" value="UniProtKB-KW"/>
</dbReference>
<dbReference type="SUPFAM" id="SSF48647">
    <property type="entry name" value="Fungal elicitin"/>
    <property type="match status" value="1"/>
</dbReference>